<name>A0A1H4I9X5_9NOCA</name>
<organism evidence="2 3">
    <name type="scientific">Rhodococcus koreensis</name>
    <dbReference type="NCBI Taxonomy" id="99653"/>
    <lineage>
        <taxon>Bacteria</taxon>
        <taxon>Bacillati</taxon>
        <taxon>Actinomycetota</taxon>
        <taxon>Actinomycetes</taxon>
        <taxon>Mycobacteriales</taxon>
        <taxon>Nocardiaceae</taxon>
        <taxon>Rhodococcus</taxon>
    </lineage>
</organism>
<keyword evidence="3" id="KW-1185">Reference proteome</keyword>
<proteinExistence type="predicted"/>
<reference evidence="2" key="1">
    <citation type="submission" date="2016-10" db="EMBL/GenBank/DDBJ databases">
        <authorList>
            <person name="de Groot N.N."/>
        </authorList>
    </citation>
    <scope>NUCLEOTIDE SEQUENCE [LARGE SCALE GENOMIC DNA]</scope>
    <source>
        <strain evidence="2">DSM 44498</strain>
    </source>
</reference>
<accession>A0A1H4I9X5</accession>
<dbReference type="InterPro" id="IPR036895">
    <property type="entry name" value="Uracil-DNA_glycosylase-like_sf"/>
</dbReference>
<dbReference type="Proteomes" id="UP000183561">
    <property type="component" value="Unassembled WGS sequence"/>
</dbReference>
<evidence type="ECO:0008006" key="4">
    <source>
        <dbReference type="Google" id="ProtNLM"/>
    </source>
</evidence>
<dbReference type="SUPFAM" id="SSF52141">
    <property type="entry name" value="Uracil-DNA glycosylase-like"/>
    <property type="match status" value="1"/>
</dbReference>
<evidence type="ECO:0000313" key="3">
    <source>
        <dbReference type="Proteomes" id="UP000183561"/>
    </source>
</evidence>
<gene>
    <name evidence="1" type="ORF">SAMN04490239_0014</name>
    <name evidence="2" type="ORF">SAMN04490239_0188</name>
</gene>
<dbReference type="CDD" id="cd10035">
    <property type="entry name" value="UDG_like"/>
    <property type="match status" value="1"/>
</dbReference>
<dbReference type="AlphaFoldDB" id="A0A1H4I9X5"/>
<sequence>MQWCADESYARDLLGRRYDPHVAPINHFVDMLRRVHPDRFIPYVAPTFGGTNARMLALFQDPGPMTNPRNPRGSGMLCVENADETAARHKSFLAEYKIDTCDILSWNAYPWYGSNLYGNKKDRTRADELAATRALSQLLSMLPNLEVVMLHGVIAKKAWARLDEYTPVEVGGAPEVEPGWVHTSKVHLVHSWHLSPRVVDPETKTPEQVERFTRELHESFADAAAHLRRDRDPWDPWSLSPDQPPF</sequence>
<protein>
    <recommendedName>
        <fullName evidence="4">Uracil DNA glycosylase superfamily protein</fullName>
    </recommendedName>
</protein>
<dbReference type="EMBL" id="FNSV01000001">
    <property type="protein sequence ID" value="SEB30082.1"/>
    <property type="molecule type" value="Genomic_DNA"/>
</dbReference>
<evidence type="ECO:0000313" key="1">
    <source>
        <dbReference type="EMBL" id="SEB29090.1"/>
    </source>
</evidence>
<reference evidence="3" key="2">
    <citation type="submission" date="2016-10" db="EMBL/GenBank/DDBJ databases">
        <authorList>
            <person name="Varghese N."/>
            <person name="Submissions S."/>
        </authorList>
    </citation>
    <scope>NUCLEOTIDE SEQUENCE [LARGE SCALE GENOMIC DNA]</scope>
    <source>
        <strain evidence="3">DSM 44498</strain>
    </source>
</reference>
<evidence type="ECO:0000313" key="2">
    <source>
        <dbReference type="EMBL" id="SEB30082.1"/>
    </source>
</evidence>
<dbReference type="EMBL" id="FNSV01000001">
    <property type="protein sequence ID" value="SEB29090.1"/>
    <property type="molecule type" value="Genomic_DNA"/>
</dbReference>